<organism evidence="2 3">
    <name type="scientific">Musa troglodytarum</name>
    <name type="common">fe'i banana</name>
    <dbReference type="NCBI Taxonomy" id="320322"/>
    <lineage>
        <taxon>Eukaryota</taxon>
        <taxon>Viridiplantae</taxon>
        <taxon>Streptophyta</taxon>
        <taxon>Embryophyta</taxon>
        <taxon>Tracheophyta</taxon>
        <taxon>Spermatophyta</taxon>
        <taxon>Magnoliopsida</taxon>
        <taxon>Liliopsida</taxon>
        <taxon>Zingiberales</taxon>
        <taxon>Musaceae</taxon>
        <taxon>Musa</taxon>
    </lineage>
</organism>
<sequence>MKSADNVNIPLTDENCARNDTPLIPPILHRSRRSFQMGLWAGEEGSLLCLGHVGRMLVASRAKRSPTPTPFVARDRRRDETSAGCKEKSSAAGCIWSIFSETDEDVQSNPVMIYMKGLPDAPRCGFSALAVKVRRQYGKTSPVMAAKAGIDIVHSSPPFAVERNV</sequence>
<dbReference type="SUPFAM" id="SSF52833">
    <property type="entry name" value="Thioredoxin-like"/>
    <property type="match status" value="1"/>
</dbReference>
<name>A0A9E7LB63_9LILI</name>
<gene>
    <name evidence="2" type="ORF">MUK42_24747</name>
</gene>
<evidence type="ECO:0000313" key="3">
    <source>
        <dbReference type="Proteomes" id="UP001055439"/>
    </source>
</evidence>
<feature type="region of interest" description="Disordered" evidence="1">
    <location>
        <begin position="64"/>
        <end position="84"/>
    </location>
</feature>
<reference evidence="2" key="1">
    <citation type="submission" date="2022-05" db="EMBL/GenBank/DDBJ databases">
        <title>The Musa troglodytarum L. genome provides insights into the mechanism of non-climacteric behaviour and enrichment of carotenoids.</title>
        <authorList>
            <person name="Wang J."/>
        </authorList>
    </citation>
    <scope>NUCLEOTIDE SEQUENCE</scope>
    <source>
        <tissue evidence="2">Leaf</tissue>
    </source>
</reference>
<dbReference type="OrthoDB" id="663550at2759"/>
<feature type="compositionally biased region" description="Basic and acidic residues" evidence="1">
    <location>
        <begin position="73"/>
        <end position="84"/>
    </location>
</feature>
<dbReference type="Gene3D" id="3.40.30.10">
    <property type="entry name" value="Glutaredoxin"/>
    <property type="match status" value="1"/>
</dbReference>
<dbReference type="InterPro" id="IPR036249">
    <property type="entry name" value="Thioredoxin-like_sf"/>
</dbReference>
<proteinExistence type="predicted"/>
<dbReference type="EMBL" id="CP097511">
    <property type="protein sequence ID" value="URE44299.1"/>
    <property type="molecule type" value="Genomic_DNA"/>
</dbReference>
<dbReference type="AlphaFoldDB" id="A0A9E7LB63"/>
<keyword evidence="3" id="KW-1185">Reference proteome</keyword>
<evidence type="ECO:0000256" key="1">
    <source>
        <dbReference type="SAM" id="MobiDB-lite"/>
    </source>
</evidence>
<evidence type="ECO:0000313" key="2">
    <source>
        <dbReference type="EMBL" id="URE44299.1"/>
    </source>
</evidence>
<protein>
    <submittedName>
        <fullName evidence="2">Agenet domain containing protein</fullName>
    </submittedName>
</protein>
<dbReference type="Proteomes" id="UP001055439">
    <property type="component" value="Chromosome 9"/>
</dbReference>
<accession>A0A9E7LB63</accession>